<evidence type="ECO:0000313" key="2">
    <source>
        <dbReference type="Proteomes" id="UP000012047"/>
    </source>
</evidence>
<organism evidence="1 2">
    <name type="scientific">Acinetobacter johnsonii SH046</name>
    <dbReference type="NCBI Taxonomy" id="575586"/>
    <lineage>
        <taxon>Bacteria</taxon>
        <taxon>Pseudomonadati</taxon>
        <taxon>Pseudomonadota</taxon>
        <taxon>Gammaproteobacteria</taxon>
        <taxon>Moraxellales</taxon>
        <taxon>Moraxellaceae</taxon>
        <taxon>Acinetobacter</taxon>
    </lineage>
</organism>
<proteinExistence type="predicted"/>
<evidence type="ECO:0000313" key="1">
    <source>
        <dbReference type="EMBL" id="EEY95322.1"/>
    </source>
</evidence>
<sequence length="71" mass="8433">MLSVPVEDRNKQSRLQVALILTALKVEELIHSDKQFSELLEQWHNLLLELKKEHEERTKLSDFPQSIFFKS</sequence>
<accession>D0SFT8</accession>
<dbReference type="Proteomes" id="UP000012047">
    <property type="component" value="Unassembled WGS sequence"/>
</dbReference>
<reference evidence="2" key="1">
    <citation type="journal article" date="2012" name="PLoS ONE">
        <title>The success of Acinetobacter species; genetic, metabolic and virulence attributes.</title>
        <authorList>
            <person name="Peleg A.Y."/>
            <person name="de Breij A."/>
            <person name="Adams M.D."/>
            <person name="Cerqueira G.M."/>
            <person name="Mocali S."/>
            <person name="Galardini M."/>
            <person name="Nibbering P.H."/>
            <person name="Earl A.M."/>
            <person name="Ward D.V."/>
            <person name="Paterson D.L."/>
            <person name="Seifert H."/>
            <person name="Dijkshoorn L."/>
        </authorList>
    </citation>
    <scope>NUCLEOTIDE SEQUENCE [LARGE SCALE GENOMIC DNA]</scope>
    <source>
        <strain evidence="2">SH046</strain>
    </source>
</reference>
<dbReference type="AlphaFoldDB" id="D0SFT8"/>
<gene>
    <name evidence="1" type="ORF">HMPREF0016_02711</name>
</gene>
<protein>
    <submittedName>
        <fullName evidence="1">Uncharacterized protein</fullName>
    </submittedName>
</protein>
<name>D0SFT8_ACIJO</name>
<dbReference type="HOGENOM" id="CLU_2730755_0_0_6"/>
<dbReference type="EMBL" id="GG704969">
    <property type="protein sequence ID" value="EEY95322.1"/>
    <property type="molecule type" value="Genomic_DNA"/>
</dbReference>